<evidence type="ECO:0000256" key="1">
    <source>
        <dbReference type="ARBA" id="ARBA00001957"/>
    </source>
</evidence>
<dbReference type="SUPFAM" id="SSF56801">
    <property type="entry name" value="Acetyl-CoA synthetase-like"/>
    <property type="match status" value="1"/>
</dbReference>
<dbReference type="Pfam" id="PF00501">
    <property type="entry name" value="AMP-binding"/>
    <property type="match status" value="1"/>
</dbReference>
<protein>
    <recommendedName>
        <fullName evidence="3">Carrier domain-containing protein</fullName>
    </recommendedName>
</protein>
<dbReference type="PROSITE" id="PS50075">
    <property type="entry name" value="CARRIER"/>
    <property type="match status" value="1"/>
</dbReference>
<name>A0A7R7EH97_9FIRM</name>
<comment type="cofactor">
    <cofactor evidence="1">
        <name>pantetheine 4'-phosphate</name>
        <dbReference type="ChEBI" id="CHEBI:47942"/>
    </cofactor>
</comment>
<dbReference type="InterPro" id="IPR000873">
    <property type="entry name" value="AMP-dep_synth/lig_dom"/>
</dbReference>
<dbReference type="InterPro" id="IPR020845">
    <property type="entry name" value="AMP-binding_CS"/>
</dbReference>
<dbReference type="InterPro" id="IPR001242">
    <property type="entry name" value="Condensation_dom"/>
</dbReference>
<evidence type="ECO:0000259" key="3">
    <source>
        <dbReference type="PROSITE" id="PS50075"/>
    </source>
</evidence>
<dbReference type="AlphaFoldDB" id="A0A7R7EH97"/>
<dbReference type="Gene3D" id="3.30.559.30">
    <property type="entry name" value="Nonribosomal peptide synthetase, condensation domain"/>
    <property type="match status" value="1"/>
</dbReference>
<keyword evidence="5" id="KW-1185">Reference proteome</keyword>
<reference evidence="4 5" key="1">
    <citation type="submission" date="2020-11" db="EMBL/GenBank/DDBJ databases">
        <title>Draft genome sequencing of a Lachnospiraceae strain isolated from anoxic soil subjected to BSD treatment.</title>
        <authorList>
            <person name="Uek A."/>
            <person name="Tonouchi A."/>
        </authorList>
    </citation>
    <scope>NUCLEOTIDE SEQUENCE [LARGE SCALE GENOMIC DNA]</scope>
    <source>
        <strain evidence="4 5">TB5</strain>
    </source>
</reference>
<dbReference type="InterPro" id="IPR009081">
    <property type="entry name" value="PP-bd_ACP"/>
</dbReference>
<dbReference type="PANTHER" id="PTHR22754">
    <property type="entry name" value="DISCO-INTERACTING PROTEIN 2 DIP2 -RELATED"/>
    <property type="match status" value="1"/>
</dbReference>
<dbReference type="InterPro" id="IPR036736">
    <property type="entry name" value="ACP-like_sf"/>
</dbReference>
<dbReference type="PROSITE" id="PS00455">
    <property type="entry name" value="AMP_BINDING"/>
    <property type="match status" value="1"/>
</dbReference>
<sequence length="1109" mass="127787">MNEVTVLIDILEREKNNDIKGVTFINESATEKNILYKEIYEKSLFLLGKIQACGVKKGDELLLQIEDNETFIYTIWACIMGGIIVVPVPIANKEEHKLRLYNIFHILEDPYIITTKSHFEDLQKYWDGRKEYSNTYKNMQERTIILDEEFSSKAQMGSIEKGKATDIVSVMFSSGSTGEPKGVILTNENIMTQIKATTKFFKVTSEDRFLSWMPLTHTIGLSMFHLLPLASSVDQYIMEKNLFIGDPAMWFEKASVHKATILCSPNFGYKHFLEEYSDSKQYSWDLSSIKVLMNAAEPISKVLLEEFYKKMKKYGLDRNAISPSYGMTETCMNMTSKRVGSEYRWYSLDRITVSIGDRIVEVEEEDPNSILFVSVGNIVECCEIRICGDDGERYEDEVIGNVEVRGNCVTLGYYNNPESSSKAFTKDGWLITGDLGFIKEGQLVVTGRTKDIIISNGQNYYAYDIERVAEEIAGVQVAAACSVFEEENNKEVVVLFPEYSGNLEEFVTISNEIKRHVSSRTGLELKYVLPLEKIPKTASGKVQRFKLKNMFLDREFDEIQLQLEKIKSMQIRSEISGAENELQEKILDIFLQVLGVEQLGIDDNFFDYGGNSLNVLYVLSKLNAAGIQIHTKYFLEHPTIREIYNEAIIDNENGMDEGIVTGEVPLLPNHALLDIRNLYGDVDHWNIGIMVEAYPVPKKEQIEHVIRYLLSYHDGLRLRIYKEGIEWKQQIEGIPEELPITYYDYSDVKESEQMNMIEATAEELQHATSLAKLPVRFAVFYMGEKKPTRILTLIHHGIADGYGMSIFGQDLCTAFSQEMRGEEICLPYKTTSVKRWSEYLKEYSQSEEMKKELDYWMEAAKNEVPCIPVDCKEELNHNLFCFERVLGKYLLSKDEANILFDKIKGKDIEVNDVILTAILRGLQKWTGNQELLIDYVFNGRYPFDDTIDLSRTVGWLNYFVPLYMEIGDKKDVIETFEYVKDRLHHIPKRGLGYGGLRYLCEDQDILNQMSKIPYPEVTYNYFNAETIDDSFTDKTWGYIKPARESAGENEGENINRGRLIDFVIANREDGLFCKVQYSYNIHKYETMDQLFGYVKEEMHALYQDLVQII</sequence>
<dbReference type="SUPFAM" id="SSF52777">
    <property type="entry name" value="CoA-dependent acyltransferases"/>
    <property type="match status" value="2"/>
</dbReference>
<dbReference type="Gene3D" id="3.30.559.10">
    <property type="entry name" value="Chloramphenicol acetyltransferase-like domain"/>
    <property type="match status" value="1"/>
</dbReference>
<dbReference type="Gene3D" id="3.40.50.12780">
    <property type="entry name" value="N-terminal domain of ligase-like"/>
    <property type="match status" value="1"/>
</dbReference>
<dbReference type="GO" id="GO:0006633">
    <property type="term" value="P:fatty acid biosynthetic process"/>
    <property type="evidence" value="ECO:0007669"/>
    <property type="project" value="TreeGrafter"/>
</dbReference>
<evidence type="ECO:0000256" key="2">
    <source>
        <dbReference type="ARBA" id="ARBA00006432"/>
    </source>
</evidence>
<evidence type="ECO:0000313" key="5">
    <source>
        <dbReference type="Proteomes" id="UP000595897"/>
    </source>
</evidence>
<dbReference type="Gene3D" id="3.30.300.30">
    <property type="match status" value="1"/>
</dbReference>
<comment type="similarity">
    <text evidence="2">Belongs to the ATP-dependent AMP-binding enzyme family.</text>
</comment>
<dbReference type="KEGG" id="ahb:bsdtb5_00910"/>
<dbReference type="Pfam" id="PF00668">
    <property type="entry name" value="Condensation"/>
    <property type="match status" value="1"/>
</dbReference>
<dbReference type="Proteomes" id="UP000595897">
    <property type="component" value="Chromosome"/>
</dbReference>
<dbReference type="InterPro" id="IPR045851">
    <property type="entry name" value="AMP-bd_C_sf"/>
</dbReference>
<dbReference type="InterPro" id="IPR023213">
    <property type="entry name" value="CAT-like_dom_sf"/>
</dbReference>
<dbReference type="InterPro" id="IPR042099">
    <property type="entry name" value="ANL_N_sf"/>
</dbReference>
<feature type="domain" description="Carrier" evidence="3">
    <location>
        <begin position="577"/>
        <end position="651"/>
    </location>
</feature>
<organism evidence="4 5">
    <name type="scientific">Anaeromicropila herbilytica</name>
    <dbReference type="NCBI Taxonomy" id="2785025"/>
    <lineage>
        <taxon>Bacteria</taxon>
        <taxon>Bacillati</taxon>
        <taxon>Bacillota</taxon>
        <taxon>Clostridia</taxon>
        <taxon>Lachnospirales</taxon>
        <taxon>Lachnospiraceae</taxon>
        <taxon>Anaeromicropila</taxon>
    </lineage>
</organism>
<dbReference type="GO" id="GO:0070566">
    <property type="term" value="F:adenylyltransferase activity"/>
    <property type="evidence" value="ECO:0007669"/>
    <property type="project" value="TreeGrafter"/>
</dbReference>
<dbReference type="Pfam" id="PF00550">
    <property type="entry name" value="PP-binding"/>
    <property type="match status" value="1"/>
</dbReference>
<dbReference type="RefSeq" id="WP_271714105.1">
    <property type="nucleotide sequence ID" value="NZ_AP024169.1"/>
</dbReference>
<accession>A0A7R7EH97</accession>
<dbReference type="SUPFAM" id="SSF47336">
    <property type="entry name" value="ACP-like"/>
    <property type="match status" value="1"/>
</dbReference>
<dbReference type="PANTHER" id="PTHR22754:SF32">
    <property type="entry name" value="DISCO-INTERACTING PROTEIN 2"/>
    <property type="match status" value="1"/>
</dbReference>
<proteinExistence type="inferred from homology"/>
<dbReference type="Gene3D" id="1.10.1200.10">
    <property type="entry name" value="ACP-like"/>
    <property type="match status" value="1"/>
</dbReference>
<evidence type="ECO:0000313" key="4">
    <source>
        <dbReference type="EMBL" id="BCN28796.1"/>
    </source>
</evidence>
<gene>
    <name evidence="4" type="ORF">bsdtb5_00910</name>
</gene>
<dbReference type="EMBL" id="AP024169">
    <property type="protein sequence ID" value="BCN28796.1"/>
    <property type="molecule type" value="Genomic_DNA"/>
</dbReference>
<dbReference type="GO" id="GO:0005886">
    <property type="term" value="C:plasma membrane"/>
    <property type="evidence" value="ECO:0007669"/>
    <property type="project" value="TreeGrafter"/>
</dbReference>